<organism evidence="2 3">
    <name type="scientific">Planktothrix agardhii (strain NIVA-CYA 126/8)</name>
    <dbReference type="NCBI Taxonomy" id="388467"/>
    <lineage>
        <taxon>Bacteria</taxon>
        <taxon>Bacillati</taxon>
        <taxon>Cyanobacteriota</taxon>
        <taxon>Cyanophyceae</taxon>
        <taxon>Oscillatoriophycideae</taxon>
        <taxon>Oscillatoriales</taxon>
        <taxon>Microcoleaceae</taxon>
        <taxon>Planktothrix</taxon>
    </lineage>
</organism>
<accession>A0A073CJ51</accession>
<dbReference type="HOGENOM" id="CLU_1439863_0_0_3"/>
<evidence type="ECO:0000259" key="1">
    <source>
        <dbReference type="Pfam" id="PF26355"/>
    </source>
</evidence>
<name>A0A073CJ51_PLAA1</name>
<dbReference type="InterPro" id="IPR027417">
    <property type="entry name" value="P-loop_NTPase"/>
</dbReference>
<dbReference type="STRING" id="388467.A19Y_3389"/>
<dbReference type="PATRIC" id="fig|388467.6.peg.3336"/>
<dbReference type="EMBL" id="CM002803">
    <property type="protein sequence ID" value="KEI68171.1"/>
    <property type="molecule type" value="Genomic_DNA"/>
</dbReference>
<dbReference type="Proteomes" id="UP000027395">
    <property type="component" value="Chromosome"/>
</dbReference>
<evidence type="ECO:0000313" key="2">
    <source>
        <dbReference type="EMBL" id="KEI68171.1"/>
    </source>
</evidence>
<dbReference type="InterPro" id="IPR058651">
    <property type="entry name" value="HTH_VMAP-M9"/>
</dbReference>
<dbReference type="AlphaFoldDB" id="A0A073CJ51"/>
<dbReference type="Pfam" id="PF26355">
    <property type="entry name" value="HTH_VMAP-M9"/>
    <property type="match status" value="1"/>
</dbReference>
<dbReference type="RefSeq" id="WP_052369644.1">
    <property type="nucleotide sequence ID" value="NZ_CM002803.1"/>
</dbReference>
<proteinExistence type="predicted"/>
<reference evidence="2 3" key="1">
    <citation type="journal article" date="2014" name="Appl. Environ. Microbiol.">
        <title>Elucidation of insertion elements encoded on plasmids and in vitro construction of shuttle vectors from the toxic cyanobacterium Planktothrix.</title>
        <authorList>
            <person name="Christiansen G."/>
            <person name="Goesmann A."/>
            <person name="Kurmayer R."/>
        </authorList>
    </citation>
    <scope>NUCLEOTIDE SEQUENCE [LARGE SCALE GENOMIC DNA]</scope>
    <source>
        <strain evidence="2 3">NIVA-CYA 126/8</strain>
    </source>
</reference>
<evidence type="ECO:0000313" key="3">
    <source>
        <dbReference type="Proteomes" id="UP000027395"/>
    </source>
</evidence>
<protein>
    <recommendedName>
        <fullName evidence="1">vWA-MoxR associated protein N-terminal HTH domain-containing protein</fullName>
    </recommendedName>
</protein>
<dbReference type="SUPFAM" id="SSF52540">
    <property type="entry name" value="P-loop containing nucleoside triphosphate hydrolases"/>
    <property type="match status" value="1"/>
</dbReference>
<sequence length="188" mass="21364">MDTQSMIKLTDNIVFAKTGKHLDDLQEAVLCETLKGQKYRKIAEDLHCSPGYIRDVGSKLWKILSDEFGETVTKSNVKVTLDRNTVSHVSNYGNFVQQFGNVNQFCPDNKCLPEIKKHPSSSTVYPQNSNFKQQIDLRDAPNLNQFVDRTEELATLNNFILKERYRVVVILGMSGMGKTAIARQHLNQ</sequence>
<feature type="domain" description="vWA-MoxR associated protein N-terminal HTH" evidence="1">
    <location>
        <begin position="1"/>
        <end position="83"/>
    </location>
</feature>
<dbReference type="Gene3D" id="3.40.50.300">
    <property type="entry name" value="P-loop containing nucleotide triphosphate hydrolases"/>
    <property type="match status" value="1"/>
</dbReference>
<dbReference type="eggNOG" id="COG1672">
    <property type="taxonomic scope" value="Bacteria"/>
</dbReference>
<keyword evidence="3" id="KW-1185">Reference proteome</keyword>
<gene>
    <name evidence="2" type="ORF">A19Y_3389</name>
</gene>